<reference evidence="3" key="1">
    <citation type="journal article" date="2019" name="Int. J. Syst. Evol. Microbiol.">
        <title>The Global Catalogue of Microorganisms (GCM) 10K type strain sequencing project: providing services to taxonomists for standard genome sequencing and annotation.</title>
        <authorList>
            <consortium name="The Broad Institute Genomics Platform"/>
            <consortium name="The Broad Institute Genome Sequencing Center for Infectious Disease"/>
            <person name="Wu L."/>
            <person name="Ma J."/>
        </authorList>
    </citation>
    <scope>NUCLEOTIDE SEQUENCE [LARGE SCALE GENOMIC DNA]</scope>
    <source>
        <strain evidence="3">NBRC 112502</strain>
    </source>
</reference>
<keyword evidence="3" id="KW-1185">Reference proteome</keyword>
<accession>A0ABQ6A4F0</accession>
<feature type="domain" description="MlaB-like STAS" evidence="1">
    <location>
        <begin position="11"/>
        <end position="87"/>
    </location>
</feature>
<dbReference type="EMBL" id="BSOS01000010">
    <property type="protein sequence ID" value="GLR66135.1"/>
    <property type="molecule type" value="Genomic_DNA"/>
</dbReference>
<dbReference type="InterPro" id="IPR036513">
    <property type="entry name" value="STAS_dom_sf"/>
</dbReference>
<dbReference type="InterPro" id="IPR058548">
    <property type="entry name" value="MlaB-like_STAS"/>
</dbReference>
<evidence type="ECO:0000313" key="3">
    <source>
        <dbReference type="Proteomes" id="UP001156641"/>
    </source>
</evidence>
<dbReference type="Proteomes" id="UP001156641">
    <property type="component" value="Unassembled WGS sequence"/>
</dbReference>
<sequence length="100" mass="10635">MENIQPGAATLALPPILDLTAAAALLEEFLTQRGQPLRVNAGDVQRLGGQCLQVLLAARAAWAADEQALHLDDCSEEFLAALDLLGVASKKLTYCKEMSS</sequence>
<dbReference type="RefSeq" id="WP_284256768.1">
    <property type="nucleotide sequence ID" value="NZ_BSOS01000010.1"/>
</dbReference>
<gene>
    <name evidence="2" type="ORF">GCM10010909_08140</name>
</gene>
<proteinExistence type="predicted"/>
<protein>
    <recommendedName>
        <fullName evidence="1">MlaB-like STAS domain-containing protein</fullName>
    </recommendedName>
</protein>
<dbReference type="Pfam" id="PF13466">
    <property type="entry name" value="STAS_2"/>
    <property type="match status" value="1"/>
</dbReference>
<evidence type="ECO:0000259" key="1">
    <source>
        <dbReference type="Pfam" id="PF13466"/>
    </source>
</evidence>
<organism evidence="2 3">
    <name type="scientific">Acidocella aquatica</name>
    <dbReference type="NCBI Taxonomy" id="1922313"/>
    <lineage>
        <taxon>Bacteria</taxon>
        <taxon>Pseudomonadati</taxon>
        <taxon>Pseudomonadota</taxon>
        <taxon>Alphaproteobacteria</taxon>
        <taxon>Acetobacterales</taxon>
        <taxon>Acidocellaceae</taxon>
        <taxon>Acidocella</taxon>
    </lineage>
</organism>
<evidence type="ECO:0000313" key="2">
    <source>
        <dbReference type="EMBL" id="GLR66135.1"/>
    </source>
</evidence>
<dbReference type="SUPFAM" id="SSF52091">
    <property type="entry name" value="SpoIIaa-like"/>
    <property type="match status" value="1"/>
</dbReference>
<comment type="caution">
    <text evidence="2">The sequence shown here is derived from an EMBL/GenBank/DDBJ whole genome shotgun (WGS) entry which is preliminary data.</text>
</comment>
<name>A0ABQ6A4F0_9PROT</name>